<name>A0A934TJ80_9RHOB</name>
<evidence type="ECO:0000259" key="3">
    <source>
        <dbReference type="Pfam" id="PF01979"/>
    </source>
</evidence>
<evidence type="ECO:0000313" key="5">
    <source>
        <dbReference type="Proteomes" id="UP000706333"/>
    </source>
</evidence>
<reference evidence="4" key="2">
    <citation type="journal article" date="2020" name="Microorganisms">
        <title>Osmotic Adaptation and Compatible Solute Biosynthesis of Phototrophic Bacteria as Revealed from Genome Analyses.</title>
        <authorList>
            <person name="Imhoff J.F."/>
            <person name="Rahn T."/>
            <person name="Kunzel S."/>
            <person name="Keller A."/>
            <person name="Neulinger S.C."/>
        </authorList>
    </citation>
    <scope>NUCLEOTIDE SEQUENCE</scope>
    <source>
        <strain evidence="4">LMG 28126</strain>
    </source>
</reference>
<proteinExistence type="inferred from homology"/>
<comment type="similarity">
    <text evidence="1">Belongs to the metallo-dependent hydrolases superfamily. NagA family.</text>
</comment>
<dbReference type="Pfam" id="PF01979">
    <property type="entry name" value="Amidohydro_1"/>
    <property type="match status" value="1"/>
</dbReference>
<protein>
    <submittedName>
        <fullName evidence="4">N-acetylglucosamine-6-phosphate deacetylase</fullName>
    </submittedName>
</protein>
<evidence type="ECO:0000313" key="4">
    <source>
        <dbReference type="EMBL" id="MBK5926028.1"/>
    </source>
</evidence>
<dbReference type="InterPro" id="IPR011059">
    <property type="entry name" value="Metal-dep_hydrolase_composite"/>
</dbReference>
<reference evidence="4" key="1">
    <citation type="submission" date="2017-05" db="EMBL/GenBank/DDBJ databases">
        <authorList>
            <person name="Imhoff J.F."/>
            <person name="Rahn T."/>
            <person name="Kuenzel S."/>
            <person name="Neulinger S.C."/>
        </authorList>
    </citation>
    <scope>NUCLEOTIDE SEQUENCE</scope>
    <source>
        <strain evidence="4">LMG 28126</strain>
    </source>
</reference>
<dbReference type="GO" id="GO:0006046">
    <property type="term" value="P:N-acetylglucosamine catabolic process"/>
    <property type="evidence" value="ECO:0007669"/>
    <property type="project" value="TreeGrafter"/>
</dbReference>
<dbReference type="RefSeq" id="WP_338048853.1">
    <property type="nucleotide sequence ID" value="NZ_NHSD01000084.1"/>
</dbReference>
<dbReference type="InterPro" id="IPR032466">
    <property type="entry name" value="Metal_Hydrolase"/>
</dbReference>
<dbReference type="PANTHER" id="PTHR11113:SF14">
    <property type="entry name" value="N-ACETYLGLUCOSAMINE-6-PHOSPHATE DEACETYLASE"/>
    <property type="match status" value="1"/>
</dbReference>
<feature type="non-terminal residue" evidence="4">
    <location>
        <position position="288"/>
    </location>
</feature>
<sequence>MTHVLCGAVPFDGRRLRPGHAVVVSGGRIAALTPDPPRDLPRVVLEGGILAPGFIDAQVNGGGGVMLNEAPTPATMARIAEAHRAHGTTALLPTLITATPEITRAALAAAAAAPEGVVGLHLEGPHLAPARRGAHRADLMRPLTAADVALYAAARRAVGRLLITVAPEMAPPERIAALVRAGVIVNLGHSACSAAEADAAFDAGAQGVTHLFNAMSGLDHRAPGLAAAALARPGVWAGIIADGHHVDARLIRVAMAAKDARLYLVTDAMAPVGAPAGAGFTLDGRGVR</sequence>
<accession>A0A934TJ80</accession>
<dbReference type="AlphaFoldDB" id="A0A934TJ80"/>
<dbReference type="GO" id="GO:0008448">
    <property type="term" value="F:N-acetylglucosamine-6-phosphate deacetylase activity"/>
    <property type="evidence" value="ECO:0007669"/>
    <property type="project" value="TreeGrafter"/>
</dbReference>
<dbReference type="PANTHER" id="PTHR11113">
    <property type="entry name" value="N-ACETYLGLUCOSAMINE-6-PHOSPHATE DEACETYLASE"/>
    <property type="match status" value="1"/>
</dbReference>
<evidence type="ECO:0000256" key="2">
    <source>
        <dbReference type="ARBA" id="ARBA00022801"/>
    </source>
</evidence>
<keyword evidence="5" id="KW-1185">Reference proteome</keyword>
<gene>
    <name evidence="4" type="ORF">CCR87_01435</name>
</gene>
<dbReference type="SUPFAM" id="SSF51556">
    <property type="entry name" value="Metallo-dependent hydrolases"/>
    <property type="match status" value="1"/>
</dbReference>
<dbReference type="Proteomes" id="UP000706333">
    <property type="component" value="Unassembled WGS sequence"/>
</dbReference>
<dbReference type="EMBL" id="NHSD01000084">
    <property type="protein sequence ID" value="MBK5926028.1"/>
    <property type="molecule type" value="Genomic_DNA"/>
</dbReference>
<evidence type="ECO:0000256" key="1">
    <source>
        <dbReference type="ARBA" id="ARBA00010716"/>
    </source>
</evidence>
<comment type="caution">
    <text evidence="4">The sequence shown here is derived from an EMBL/GenBank/DDBJ whole genome shotgun (WGS) entry which is preliminary data.</text>
</comment>
<dbReference type="Gene3D" id="3.20.20.140">
    <property type="entry name" value="Metal-dependent hydrolases"/>
    <property type="match status" value="1"/>
</dbReference>
<organism evidence="4 5">
    <name type="scientific">Rhodobaculum claviforme</name>
    <dbReference type="NCBI Taxonomy" id="1549854"/>
    <lineage>
        <taxon>Bacteria</taxon>
        <taxon>Pseudomonadati</taxon>
        <taxon>Pseudomonadota</taxon>
        <taxon>Alphaproteobacteria</taxon>
        <taxon>Rhodobacterales</taxon>
        <taxon>Paracoccaceae</taxon>
        <taxon>Rhodobaculum</taxon>
    </lineage>
</organism>
<keyword evidence="2" id="KW-0378">Hydrolase</keyword>
<dbReference type="InterPro" id="IPR006680">
    <property type="entry name" value="Amidohydro-rel"/>
</dbReference>
<feature type="domain" description="Amidohydrolase-related" evidence="3">
    <location>
        <begin position="49"/>
        <end position="263"/>
    </location>
</feature>
<dbReference type="SUPFAM" id="SSF51338">
    <property type="entry name" value="Composite domain of metallo-dependent hydrolases"/>
    <property type="match status" value="1"/>
</dbReference>